<reference evidence="2" key="1">
    <citation type="submission" date="2015-04" db="EMBL/GenBank/DDBJ databases">
        <authorList>
            <person name="Syromyatnikov M.Y."/>
            <person name="Popov V.N."/>
        </authorList>
    </citation>
    <scope>NUCLEOTIDE SEQUENCE</scope>
    <source>
        <strain evidence="2">MO-1</strain>
    </source>
</reference>
<accession>A0A1S7LLR5</accession>
<proteinExistence type="predicted"/>
<evidence type="ECO:0000313" key="2">
    <source>
        <dbReference type="EMBL" id="CRH07099.1"/>
    </source>
</evidence>
<feature type="signal peptide" evidence="1">
    <location>
        <begin position="1"/>
        <end position="26"/>
    </location>
</feature>
<evidence type="ECO:0000256" key="1">
    <source>
        <dbReference type="SAM" id="SignalP"/>
    </source>
</evidence>
<keyword evidence="1" id="KW-0732">Signal</keyword>
<gene>
    <name evidence="2" type="ORF">MAGMO_2953</name>
</gene>
<sequence>MRNTLSLLSFFCSLILFTLSTSPTLAENTPPASDLIPFSADVMQQSHQGRAAKQGSIRVSPWGVRSEGQGQQGAQILIARSDLEKQWILIPAQKHYLEFPLSGPIRPPLPHEAGSPCKQDRSYRCTPLRHEMASGRLTQRWRIDRIIKGQLHRHATLWIDEQLKIAIRERYKDGTTIYLSSIKTADQPMKFFEIPTGYKKVEKKPE</sequence>
<organism evidence="2">
    <name type="scientific">Magnetococcus massalia (strain MO-1)</name>
    <dbReference type="NCBI Taxonomy" id="451514"/>
    <lineage>
        <taxon>Bacteria</taxon>
        <taxon>Pseudomonadati</taxon>
        <taxon>Pseudomonadota</taxon>
        <taxon>Magnetococcia</taxon>
        <taxon>Magnetococcales</taxon>
        <taxon>Magnetococcaceae</taxon>
        <taxon>Magnetococcus</taxon>
    </lineage>
</organism>
<name>A0A1S7LLR5_MAGMO</name>
<feature type="chain" id="PRO_5012029119" evidence="1">
    <location>
        <begin position="27"/>
        <end position="206"/>
    </location>
</feature>
<protein>
    <submittedName>
        <fullName evidence="2">Uncharacterized protein</fullName>
    </submittedName>
</protein>
<dbReference type="AlphaFoldDB" id="A0A1S7LLR5"/>
<dbReference type="EMBL" id="LO017727">
    <property type="protein sequence ID" value="CRH07099.1"/>
    <property type="molecule type" value="Genomic_DNA"/>
</dbReference>